<name>A0ACD3B0D6_9AGAR</name>
<evidence type="ECO:0000313" key="2">
    <source>
        <dbReference type="Proteomes" id="UP000308600"/>
    </source>
</evidence>
<evidence type="ECO:0000313" key="1">
    <source>
        <dbReference type="EMBL" id="TFK71029.1"/>
    </source>
</evidence>
<organism evidence="1 2">
    <name type="scientific">Pluteus cervinus</name>
    <dbReference type="NCBI Taxonomy" id="181527"/>
    <lineage>
        <taxon>Eukaryota</taxon>
        <taxon>Fungi</taxon>
        <taxon>Dikarya</taxon>
        <taxon>Basidiomycota</taxon>
        <taxon>Agaricomycotina</taxon>
        <taxon>Agaricomycetes</taxon>
        <taxon>Agaricomycetidae</taxon>
        <taxon>Agaricales</taxon>
        <taxon>Pluteineae</taxon>
        <taxon>Pluteaceae</taxon>
        <taxon>Pluteus</taxon>
    </lineage>
</organism>
<reference evidence="1 2" key="1">
    <citation type="journal article" date="2019" name="Nat. Ecol. Evol.">
        <title>Megaphylogeny resolves global patterns of mushroom evolution.</title>
        <authorList>
            <person name="Varga T."/>
            <person name="Krizsan K."/>
            <person name="Foldi C."/>
            <person name="Dima B."/>
            <person name="Sanchez-Garcia M."/>
            <person name="Sanchez-Ramirez S."/>
            <person name="Szollosi G.J."/>
            <person name="Szarkandi J.G."/>
            <person name="Papp V."/>
            <person name="Albert L."/>
            <person name="Andreopoulos W."/>
            <person name="Angelini C."/>
            <person name="Antonin V."/>
            <person name="Barry K.W."/>
            <person name="Bougher N.L."/>
            <person name="Buchanan P."/>
            <person name="Buyck B."/>
            <person name="Bense V."/>
            <person name="Catcheside P."/>
            <person name="Chovatia M."/>
            <person name="Cooper J."/>
            <person name="Damon W."/>
            <person name="Desjardin D."/>
            <person name="Finy P."/>
            <person name="Geml J."/>
            <person name="Haridas S."/>
            <person name="Hughes K."/>
            <person name="Justo A."/>
            <person name="Karasinski D."/>
            <person name="Kautmanova I."/>
            <person name="Kiss B."/>
            <person name="Kocsube S."/>
            <person name="Kotiranta H."/>
            <person name="LaButti K.M."/>
            <person name="Lechner B.E."/>
            <person name="Liimatainen K."/>
            <person name="Lipzen A."/>
            <person name="Lukacs Z."/>
            <person name="Mihaltcheva S."/>
            <person name="Morgado L.N."/>
            <person name="Niskanen T."/>
            <person name="Noordeloos M.E."/>
            <person name="Ohm R.A."/>
            <person name="Ortiz-Santana B."/>
            <person name="Ovrebo C."/>
            <person name="Racz N."/>
            <person name="Riley R."/>
            <person name="Savchenko A."/>
            <person name="Shiryaev A."/>
            <person name="Soop K."/>
            <person name="Spirin V."/>
            <person name="Szebenyi C."/>
            <person name="Tomsovsky M."/>
            <person name="Tulloss R.E."/>
            <person name="Uehling J."/>
            <person name="Grigoriev I.V."/>
            <person name="Vagvolgyi C."/>
            <person name="Papp T."/>
            <person name="Martin F.M."/>
            <person name="Miettinen O."/>
            <person name="Hibbett D.S."/>
            <person name="Nagy L.G."/>
        </authorList>
    </citation>
    <scope>NUCLEOTIDE SEQUENCE [LARGE SCALE GENOMIC DNA]</scope>
    <source>
        <strain evidence="1 2">NL-1719</strain>
    </source>
</reference>
<gene>
    <name evidence="1" type="ORF">BDN72DRAFT_958405</name>
</gene>
<dbReference type="Proteomes" id="UP000308600">
    <property type="component" value="Unassembled WGS sequence"/>
</dbReference>
<proteinExistence type="predicted"/>
<protein>
    <submittedName>
        <fullName evidence="1">Uncharacterized protein</fullName>
    </submittedName>
</protein>
<sequence>MSPVVNHALPNELWEHILLCLDYRSVLRCQQVSRLFNSIVATSAEIQYYGELEMDWMIDTRTSNLPMKERLALLRERRSAWDNLQWRILPRETIPSTYLAYDFVDGTYGIIQDNHEFMATVLPTKAREGHRKTHHLDFSVRDFCMDPTQDVIVFLGEPDTNDPATYLYVRSYESMAPHRESEQSRILVNCPQRPHNCMLQVVDNLIGVACNNRPGTELEIRIWNWKTGKQVYDGGSADTTGATAYSYTILNSQAFAVGTALTSGYVSIVDITSGIEVSRLLFPRLLSGEIRSIEVDSPPFLARPLKDCIFMASSTFRVHTFRLNYWSRDEGVLVLRAYILNEFLLSYATPSTSVQGPFPQEIPWEEWGPHNTRIMQADPWSDTHCFSEGVRVVLPLDFEEEDMCLQILDFNFPRNLSENDPEKSETSVVPCTSPGKISRPSRFHHDIETSLPYTKHLRPFPSSCPVDDETVLILGDSHVVAIINEGSSLEDDLFTMAI</sequence>
<accession>A0ACD3B0D6</accession>
<keyword evidence="2" id="KW-1185">Reference proteome</keyword>
<dbReference type="EMBL" id="ML208304">
    <property type="protein sequence ID" value="TFK71029.1"/>
    <property type="molecule type" value="Genomic_DNA"/>
</dbReference>